<dbReference type="InterPro" id="IPR027417">
    <property type="entry name" value="P-loop_NTPase"/>
</dbReference>
<evidence type="ECO:0000256" key="5">
    <source>
        <dbReference type="ARBA" id="ARBA00049117"/>
    </source>
</evidence>
<evidence type="ECO:0000313" key="8">
    <source>
        <dbReference type="Proteomes" id="UP000664701"/>
    </source>
</evidence>
<evidence type="ECO:0000256" key="4">
    <source>
        <dbReference type="ARBA" id="ARBA00034320"/>
    </source>
</evidence>
<dbReference type="InterPro" id="IPR003495">
    <property type="entry name" value="CobW/HypB/UreG_nucleotide-bd"/>
</dbReference>
<evidence type="ECO:0000313" key="7">
    <source>
        <dbReference type="EMBL" id="WYJ77896.1"/>
    </source>
</evidence>
<keyword evidence="1" id="KW-0547">Nucleotide-binding</keyword>
<dbReference type="EMBL" id="CP147251">
    <property type="protein sequence ID" value="WYJ77896.1"/>
    <property type="molecule type" value="Genomic_DNA"/>
</dbReference>
<sequence length="386" mass="44583">MSIKNNSDKLPITVISGYLGSGKTSLLLHLLKCKEQRRIGIIVNDVAEVNVDAKIIEKSPYFTEEDQLIPLQAGSISSDLSEELIEAVANLAKSQCVDYILVESSGIAQPDLIANYLSQGTTRQQEPLNQFCYMDTMVSVVDAYRLLQQVIPENGKFNEEFQNSNQLIMHQIEFCDVVLFNKIDLIQEKEKQYLSALIKSINPHVAIIESTYCQVPVRQVMDTQLFNQQKAFDYFEHNPVIAQQENSEFTVQTFVYRRRAPFHPERFDAWLNHWPKEVIRCKGVVWFGTQPENVINISQAGRAMDITHSGYWIATLKNWEIEKMKTIRQHLIDIWDDYYGDRMIELVFIGTNLNQQKMIHELDECLMKKEETIVGLKDPFQPQVDK</sequence>
<dbReference type="Pfam" id="PF07683">
    <property type="entry name" value="CobW_C"/>
    <property type="match status" value="1"/>
</dbReference>
<name>A0ABZ2SQ40_9ENTE</name>
<dbReference type="Proteomes" id="UP000664701">
    <property type="component" value="Chromosome"/>
</dbReference>
<keyword evidence="2" id="KW-0378">Hydrolase</keyword>
<dbReference type="SMART" id="SM00833">
    <property type="entry name" value="CobW_C"/>
    <property type="match status" value="1"/>
</dbReference>
<comment type="catalytic activity">
    <reaction evidence="5">
        <text>GTP + H2O = GDP + phosphate + H(+)</text>
        <dbReference type="Rhea" id="RHEA:19669"/>
        <dbReference type="ChEBI" id="CHEBI:15377"/>
        <dbReference type="ChEBI" id="CHEBI:15378"/>
        <dbReference type="ChEBI" id="CHEBI:37565"/>
        <dbReference type="ChEBI" id="CHEBI:43474"/>
        <dbReference type="ChEBI" id="CHEBI:58189"/>
    </reaction>
    <physiologicalReaction direction="left-to-right" evidence="5">
        <dbReference type="Rhea" id="RHEA:19670"/>
    </physiologicalReaction>
</comment>
<dbReference type="SUPFAM" id="SSF52540">
    <property type="entry name" value="P-loop containing nucleoside triphosphate hydrolases"/>
    <property type="match status" value="1"/>
</dbReference>
<dbReference type="Gene3D" id="3.40.50.300">
    <property type="entry name" value="P-loop containing nucleotide triphosphate hydrolases"/>
    <property type="match status" value="1"/>
</dbReference>
<dbReference type="RefSeq" id="WP_207871971.1">
    <property type="nucleotide sequence ID" value="NZ_CP147251.1"/>
</dbReference>
<dbReference type="Gene3D" id="3.30.1220.10">
    <property type="entry name" value="CobW-like, C-terminal domain"/>
    <property type="match status" value="1"/>
</dbReference>
<keyword evidence="8" id="KW-1185">Reference proteome</keyword>
<dbReference type="CDD" id="cd03112">
    <property type="entry name" value="CobW-like"/>
    <property type="match status" value="1"/>
</dbReference>
<evidence type="ECO:0000256" key="2">
    <source>
        <dbReference type="ARBA" id="ARBA00022801"/>
    </source>
</evidence>
<feature type="domain" description="CobW C-terminal" evidence="6">
    <location>
        <begin position="251"/>
        <end position="366"/>
    </location>
</feature>
<gene>
    <name evidence="7" type="ORF">DOK78_002536</name>
</gene>
<dbReference type="Pfam" id="PF02492">
    <property type="entry name" value="cobW"/>
    <property type="match status" value="1"/>
</dbReference>
<protein>
    <recommendedName>
        <fullName evidence="6">CobW C-terminal domain-containing protein</fullName>
    </recommendedName>
</protein>
<dbReference type="InterPro" id="IPR036627">
    <property type="entry name" value="CobW-likC_sf"/>
</dbReference>
<dbReference type="PANTHER" id="PTHR43603">
    <property type="entry name" value="COBW DOMAIN-CONTAINING PROTEIN DDB_G0274527"/>
    <property type="match status" value="1"/>
</dbReference>
<evidence type="ECO:0000259" key="6">
    <source>
        <dbReference type="SMART" id="SM00833"/>
    </source>
</evidence>
<accession>A0ABZ2SQ40</accession>
<reference evidence="7 8" key="1">
    <citation type="submission" date="2021-03" db="EMBL/GenBank/DDBJ databases">
        <authorList>
            <person name="Gilmore M.S."/>
            <person name="Schwartzman J."/>
            <person name="Van Tyne D."/>
            <person name="Martin M."/>
            <person name="Earl A.M."/>
            <person name="Manson A.L."/>
            <person name="Straub T."/>
            <person name="Salamzade R."/>
            <person name="Saavedra J."/>
            <person name="Lebreton F."/>
            <person name="Prichula J."/>
            <person name="Schaufler K."/>
            <person name="Gaca A."/>
            <person name="Sgardioli B."/>
            <person name="Wagenaar J."/>
            <person name="Strong T."/>
        </authorList>
    </citation>
    <scope>NUCLEOTIDE SEQUENCE [LARGE SCALE GENOMIC DNA]</scope>
    <source>
        <strain evidence="7 8">DIV2402</strain>
    </source>
</reference>
<proteinExistence type="inferred from homology"/>
<dbReference type="PANTHER" id="PTHR43603:SF1">
    <property type="entry name" value="ZINC-REGULATED GTPASE METALLOPROTEIN ACTIVATOR 1"/>
    <property type="match status" value="1"/>
</dbReference>
<comment type="similarity">
    <text evidence="4">Belongs to the SIMIBI class G3E GTPase family. ZNG1 subfamily.</text>
</comment>
<dbReference type="InterPro" id="IPR011629">
    <property type="entry name" value="CobW-like_C"/>
</dbReference>
<dbReference type="InterPro" id="IPR051927">
    <property type="entry name" value="Zn_Chap_cDPG_Synth"/>
</dbReference>
<dbReference type="SUPFAM" id="SSF90002">
    <property type="entry name" value="Hypothetical protein YjiA, C-terminal domain"/>
    <property type="match status" value="1"/>
</dbReference>
<evidence type="ECO:0000256" key="1">
    <source>
        <dbReference type="ARBA" id="ARBA00022741"/>
    </source>
</evidence>
<evidence type="ECO:0000256" key="3">
    <source>
        <dbReference type="ARBA" id="ARBA00023186"/>
    </source>
</evidence>
<organism evidence="7 8">
    <name type="scientific">Candidatus Enterococcus lowellii</name>
    <dbReference type="NCBI Taxonomy" id="2230877"/>
    <lineage>
        <taxon>Bacteria</taxon>
        <taxon>Bacillati</taxon>
        <taxon>Bacillota</taxon>
        <taxon>Bacilli</taxon>
        <taxon>Lactobacillales</taxon>
        <taxon>Enterococcaceae</taxon>
        <taxon>Enterococcus</taxon>
    </lineage>
</organism>
<keyword evidence="3" id="KW-0143">Chaperone</keyword>
<reference evidence="7 8" key="2">
    <citation type="submission" date="2024-03" db="EMBL/GenBank/DDBJ databases">
        <title>The Genome Sequence of Enterococcus sp. DIV2402.</title>
        <authorList>
            <consortium name="The Broad Institute Genomics Platform"/>
            <consortium name="The Broad Institute Microbial Omics Core"/>
            <consortium name="The Broad Institute Genomic Center for Infectious Diseases"/>
            <person name="Earl A."/>
            <person name="Manson A."/>
            <person name="Gilmore M."/>
            <person name="Schwartman J."/>
            <person name="Shea T."/>
            <person name="Abouelleil A."/>
            <person name="Cao P."/>
            <person name="Chapman S."/>
            <person name="Cusick C."/>
            <person name="Young S."/>
            <person name="Neafsey D."/>
            <person name="Nusbaum C."/>
            <person name="Birren B."/>
        </authorList>
    </citation>
    <scope>NUCLEOTIDE SEQUENCE [LARGE SCALE GENOMIC DNA]</scope>
    <source>
        <strain evidence="7 8">DIV2402</strain>
    </source>
</reference>